<feature type="compositionally biased region" description="Polar residues" evidence="1">
    <location>
        <begin position="120"/>
        <end position="129"/>
    </location>
</feature>
<reference evidence="3 4" key="1">
    <citation type="submission" date="2021-03" db="EMBL/GenBank/DDBJ databases">
        <authorList>
            <person name="King G.J."/>
            <person name="Bancroft I."/>
            <person name="Baten A."/>
            <person name="Bloomfield J."/>
            <person name="Borpatragohain P."/>
            <person name="He Z."/>
            <person name="Irish N."/>
            <person name="Irwin J."/>
            <person name="Liu K."/>
            <person name="Mauleon R.P."/>
            <person name="Moore J."/>
            <person name="Morris R."/>
            <person name="Ostergaard L."/>
            <person name="Wang B."/>
            <person name="Wells R."/>
        </authorList>
    </citation>
    <scope>NUCLEOTIDE SEQUENCE [LARGE SCALE GENOMIC DNA]</scope>
    <source>
        <strain evidence="3">R-o-18</strain>
        <tissue evidence="3">Leaf</tissue>
    </source>
</reference>
<dbReference type="Gene3D" id="3.30.420.10">
    <property type="entry name" value="Ribonuclease H-like superfamily/Ribonuclease H"/>
    <property type="match status" value="1"/>
</dbReference>
<dbReference type="Proteomes" id="UP000823674">
    <property type="component" value="Chromosome A02"/>
</dbReference>
<evidence type="ECO:0000313" key="3">
    <source>
        <dbReference type="EMBL" id="KAG5409705.1"/>
    </source>
</evidence>
<name>A0ABQ7NI28_BRACM</name>
<feature type="compositionally biased region" description="Polar residues" evidence="1">
    <location>
        <begin position="47"/>
        <end position="68"/>
    </location>
</feature>
<accession>A0ABQ7NI28</accession>
<organism evidence="3 4">
    <name type="scientific">Brassica rapa subsp. trilocularis</name>
    <dbReference type="NCBI Taxonomy" id="1813537"/>
    <lineage>
        <taxon>Eukaryota</taxon>
        <taxon>Viridiplantae</taxon>
        <taxon>Streptophyta</taxon>
        <taxon>Embryophyta</taxon>
        <taxon>Tracheophyta</taxon>
        <taxon>Spermatophyta</taxon>
        <taxon>Magnoliopsida</taxon>
        <taxon>eudicotyledons</taxon>
        <taxon>Gunneridae</taxon>
        <taxon>Pentapetalae</taxon>
        <taxon>rosids</taxon>
        <taxon>malvids</taxon>
        <taxon>Brassicales</taxon>
        <taxon>Brassicaceae</taxon>
        <taxon>Brassiceae</taxon>
        <taxon>Brassica</taxon>
    </lineage>
</organism>
<dbReference type="EMBL" id="JADBGQ010000002">
    <property type="protein sequence ID" value="KAG5409705.1"/>
    <property type="molecule type" value="Genomic_DNA"/>
</dbReference>
<feature type="region of interest" description="Disordered" evidence="1">
    <location>
        <begin position="242"/>
        <end position="264"/>
    </location>
</feature>
<evidence type="ECO:0000259" key="2">
    <source>
        <dbReference type="Pfam" id="PF13456"/>
    </source>
</evidence>
<feature type="domain" description="RNase H type-1" evidence="2">
    <location>
        <begin position="372"/>
        <end position="491"/>
    </location>
</feature>
<dbReference type="PANTHER" id="PTHR47074:SF49">
    <property type="entry name" value="POLYNUCLEOTIDYL TRANSFERASE, RIBONUCLEASE H-LIKE SUPERFAMILY PROTEIN"/>
    <property type="match status" value="1"/>
</dbReference>
<dbReference type="SUPFAM" id="SSF53098">
    <property type="entry name" value="Ribonuclease H-like"/>
    <property type="match status" value="1"/>
</dbReference>
<dbReference type="Pfam" id="PF13456">
    <property type="entry name" value="RVT_3"/>
    <property type="match status" value="1"/>
</dbReference>
<comment type="caution">
    <text evidence="3">The sequence shown here is derived from an EMBL/GenBank/DDBJ whole genome shotgun (WGS) entry which is preliminary data.</text>
</comment>
<evidence type="ECO:0000313" key="4">
    <source>
        <dbReference type="Proteomes" id="UP000823674"/>
    </source>
</evidence>
<feature type="non-terminal residue" evidence="3">
    <location>
        <position position="1"/>
    </location>
</feature>
<dbReference type="InterPro" id="IPR012337">
    <property type="entry name" value="RNaseH-like_sf"/>
</dbReference>
<dbReference type="InterPro" id="IPR044730">
    <property type="entry name" value="RNase_H-like_dom_plant"/>
</dbReference>
<sequence>QRDNRRETSVANQGRREEPYSHRRDNTHARDLRRTLSRNPSGHYPERTSQSHSSSRYPPPARNSNAQWVDSGRRLPPPAPLRSPKRPSTSREKGRTPGFSSPPGGTNDDPLPSTRERHNSSQPMQQTISPEDILKAQHELREFMNQYTNCADPTESAARKERFRLSEEQGEFEQAAYNMALSNLTNRDIHISSPAPRTSALERIELSAHIEDSVPTNDQRPSALDRLGPSSLQLVPVDPVMPTTAPLKKRLGRPPGTKSQTAPKLGVTTAIRKPRRQTVPDCSRTARSHSRSSTILKGVSLTQLGAWIIWNIWITRNQKIFQTRSFSPQETILKALTNAKEWQDAQRSEAISKKSHPPPQFIAPVDAIVCRSDAAWKVVTPIAGVAWSFYRANGEIITSHSKSISFVISSLVAEGLALREAMEHTWSLGLTNMIFESDSKQLVSAVEGESNFSDLHGIVSDIISLANSFDSVSFKFRNRINFALEDSLAKQALGLVVPTTFN</sequence>
<evidence type="ECO:0000256" key="1">
    <source>
        <dbReference type="SAM" id="MobiDB-lite"/>
    </source>
</evidence>
<feature type="compositionally biased region" description="Basic and acidic residues" evidence="1">
    <location>
        <begin position="1"/>
        <end position="34"/>
    </location>
</feature>
<proteinExistence type="predicted"/>
<dbReference type="InterPro" id="IPR052929">
    <property type="entry name" value="RNase_H-like_EbsB-rel"/>
</dbReference>
<dbReference type="InterPro" id="IPR002156">
    <property type="entry name" value="RNaseH_domain"/>
</dbReference>
<protein>
    <recommendedName>
        <fullName evidence="2">RNase H type-1 domain-containing protein</fullName>
    </recommendedName>
</protein>
<keyword evidence="4" id="KW-1185">Reference proteome</keyword>
<gene>
    <name evidence="3" type="primary">A02g503170.1_BraROA</name>
    <name evidence="3" type="ORF">IGI04_006024</name>
</gene>
<dbReference type="CDD" id="cd06222">
    <property type="entry name" value="RNase_H_like"/>
    <property type="match status" value="1"/>
</dbReference>
<dbReference type="PANTHER" id="PTHR47074">
    <property type="entry name" value="BNAC02G40300D PROTEIN"/>
    <property type="match status" value="1"/>
</dbReference>
<dbReference type="InterPro" id="IPR036397">
    <property type="entry name" value="RNaseH_sf"/>
</dbReference>
<feature type="region of interest" description="Disordered" evidence="1">
    <location>
        <begin position="1"/>
        <end position="129"/>
    </location>
</feature>